<dbReference type="GO" id="GO:0043165">
    <property type="term" value="P:Gram-negative-bacterium-type cell outer membrane assembly"/>
    <property type="evidence" value="ECO:0007669"/>
    <property type="project" value="InterPro"/>
</dbReference>
<evidence type="ECO:0000313" key="1">
    <source>
        <dbReference type="EMBL" id="GAH15940.1"/>
    </source>
</evidence>
<accession>X1E6D1</accession>
<dbReference type="GO" id="GO:0019867">
    <property type="term" value="C:outer membrane"/>
    <property type="evidence" value="ECO:0007669"/>
    <property type="project" value="InterPro"/>
</dbReference>
<reference evidence="1" key="1">
    <citation type="journal article" date="2014" name="Front. Microbiol.">
        <title>High frequency of phylogenetically diverse reductive dehalogenase-homologous genes in deep subseafloor sedimentary metagenomes.</title>
        <authorList>
            <person name="Kawai M."/>
            <person name="Futagami T."/>
            <person name="Toyoda A."/>
            <person name="Takaki Y."/>
            <person name="Nishi S."/>
            <person name="Hori S."/>
            <person name="Arai W."/>
            <person name="Tsubouchi T."/>
            <person name="Morono Y."/>
            <person name="Uchiyama I."/>
            <person name="Ito T."/>
            <person name="Fujiyama A."/>
            <person name="Inagaki F."/>
            <person name="Takami H."/>
        </authorList>
    </citation>
    <scope>NUCLEOTIDE SEQUENCE</scope>
    <source>
        <strain evidence="1">Expedition CK06-06</strain>
    </source>
</reference>
<protein>
    <submittedName>
        <fullName evidence="1">Uncharacterized protein</fullName>
    </submittedName>
</protein>
<dbReference type="AlphaFoldDB" id="X1E6D1"/>
<dbReference type="EMBL" id="BART01035598">
    <property type="protein sequence ID" value="GAH15940.1"/>
    <property type="molecule type" value="Genomic_DNA"/>
</dbReference>
<organism evidence="1">
    <name type="scientific">marine sediment metagenome</name>
    <dbReference type="NCBI Taxonomy" id="412755"/>
    <lineage>
        <taxon>unclassified sequences</taxon>
        <taxon>metagenomes</taxon>
        <taxon>ecological metagenomes</taxon>
    </lineage>
</organism>
<dbReference type="InterPro" id="IPR007485">
    <property type="entry name" value="LPS_assembly_LptE"/>
</dbReference>
<name>X1E6D1_9ZZZZ</name>
<feature type="non-terminal residue" evidence="1">
    <location>
        <position position="1"/>
    </location>
</feature>
<comment type="caution">
    <text evidence="1">The sequence shown here is derived from an EMBL/GenBank/DDBJ whole genome shotgun (WGS) entry which is preliminary data.</text>
</comment>
<gene>
    <name evidence="1" type="ORF">S01H4_60387</name>
</gene>
<proteinExistence type="predicted"/>
<dbReference type="Pfam" id="PF04390">
    <property type="entry name" value="LptE"/>
    <property type="match status" value="1"/>
</dbReference>
<sequence>LRGEIVQYLKETPSKVTTTLEENRIRIEVLVSLVSKKEEKTLKERKIEEVFAYSSSEVGGIQTEDEAVEEACQEIAEKLIDAVTWDLGFATI</sequence>